<dbReference type="GO" id="GO:0015631">
    <property type="term" value="F:tubulin binding"/>
    <property type="evidence" value="ECO:0007669"/>
    <property type="project" value="TreeGrafter"/>
</dbReference>
<protein>
    <submittedName>
        <fullName evidence="5">Tubulin tyrosine ligase</fullName>
    </submittedName>
</protein>
<dbReference type="Gene3D" id="3.30.470.20">
    <property type="entry name" value="ATP-grasp fold, B domain"/>
    <property type="match status" value="1"/>
</dbReference>
<dbReference type="GO" id="GO:0070740">
    <property type="term" value="F:tubulin-glutamic acid ligase activity"/>
    <property type="evidence" value="ECO:0007669"/>
    <property type="project" value="TreeGrafter"/>
</dbReference>
<evidence type="ECO:0000256" key="4">
    <source>
        <dbReference type="SAM" id="MobiDB-lite"/>
    </source>
</evidence>
<evidence type="ECO:0000313" key="6">
    <source>
        <dbReference type="Proteomes" id="UP000315496"/>
    </source>
</evidence>
<evidence type="ECO:0000313" key="5">
    <source>
        <dbReference type="EMBL" id="TNJ26674.1"/>
    </source>
</evidence>
<dbReference type="VEuPathDB" id="GiardiaDB:GMRT_13154"/>
<keyword evidence="3" id="KW-0067">ATP-binding</keyword>
<feature type="region of interest" description="Disordered" evidence="4">
    <location>
        <begin position="427"/>
        <end position="454"/>
    </location>
</feature>
<evidence type="ECO:0000256" key="1">
    <source>
        <dbReference type="ARBA" id="ARBA00022598"/>
    </source>
</evidence>
<feature type="compositionally biased region" description="Acidic residues" evidence="4">
    <location>
        <begin position="1"/>
        <end position="16"/>
    </location>
</feature>
<dbReference type="PANTHER" id="PTHR12241">
    <property type="entry name" value="TUBULIN POLYGLUTAMYLASE"/>
    <property type="match status" value="1"/>
</dbReference>
<dbReference type="AlphaFoldDB" id="A0A4Z1SLY1"/>
<dbReference type="Pfam" id="PF03133">
    <property type="entry name" value="TTL"/>
    <property type="match status" value="1"/>
</dbReference>
<sequence length="773" mass="86175">MSDESGEYGEFSEDASEVSGKARAAKRLDGDGLDGDGLDGDGVGVEGRPKAGKRKRVRVCLDNCKYPVIHEICRNRGWRLVGEGEDWNLLWSDRSVAAERLMRMRTYQRINHFPGMYEITRKDTLARNLNKARRLLPDEFDFYPVSFYLPADANELRQYAARASRKTVFITKPVASCQGKGIRLFKNVDSIDITEPQVIQEYMSRPYLIGGLKFDLRMYVVVLSVAPFMRLLVYEDGMARFATEPYAEPTSKNMRKAFMHLTNYAINKRNENFVFNAEEDEDNVGSKWGLQAVWDKIREDGGDPERLRQDIDAIFIKTVLAVLPNLQHTYASCRPAETKPVELDGPGMDQQYLGSNCYEVLGFDIMIDGSFKPWLIEVNHSPSFTCDTPLDYRIKSTLINGVLDIVNVTNGDRRQYARLERQRHMTRLYGKAGPPPRPAPKPPPRKGASGDAPKKISTFKTYEEHVQRCLGRLPFYQIYPLPKGCPDPYNGILQRIRNKGSADLSDKPVVVQKASSAQTAALQTAGVRRTASATPATQGTGARQQNQAQSQGQGQNQSQGQTQVQSGMDSGQSTSSPSRTDYIQGSAPPASSQGQHGGNIRPEPTHDVEPMDLLLRRALLEFEYGIPSRSIIFKGITAPVLLPQGPPRNDKLEKTRDAELLSKLRAMLKFGVREYAESVVQTGQRGGQTNARNPPPPLPQPRQDVGPYVVNRSKSSAQFHTAGMLPKTANPHVDSHTASVSRGTHYGTARVVRAHDEPTIQPIVYRGVTGKRR</sequence>
<feature type="compositionally biased region" description="Polar residues" evidence="4">
    <location>
        <begin position="680"/>
        <end position="692"/>
    </location>
</feature>
<gene>
    <name evidence="5" type="ORF">GMRT_13154</name>
</gene>
<reference evidence="5 6" key="1">
    <citation type="submission" date="2019-05" db="EMBL/GenBank/DDBJ databases">
        <title>The compact genome of Giardia muris reveals important steps in the evolution of intestinal protozoan parasites.</title>
        <authorList>
            <person name="Xu F."/>
            <person name="Jimenez-Gonzalez A."/>
            <person name="Einarsson E."/>
            <person name="Astvaldsson A."/>
            <person name="Peirasmaki D."/>
            <person name="Eckmann L."/>
            <person name="Andersson J.O."/>
            <person name="Svard S.G."/>
            <person name="Jerlstrom-Hultqvist J."/>
        </authorList>
    </citation>
    <scope>NUCLEOTIDE SEQUENCE [LARGE SCALE GENOMIC DNA]</scope>
    <source>
        <strain evidence="5 6">Roberts-Thomson</strain>
    </source>
</reference>
<dbReference type="PROSITE" id="PS51221">
    <property type="entry name" value="TTL"/>
    <property type="match status" value="1"/>
</dbReference>
<feature type="region of interest" description="Disordered" evidence="4">
    <location>
        <begin position="680"/>
        <end position="706"/>
    </location>
</feature>
<dbReference type="GO" id="GO:0036064">
    <property type="term" value="C:ciliary basal body"/>
    <property type="evidence" value="ECO:0007669"/>
    <property type="project" value="TreeGrafter"/>
</dbReference>
<dbReference type="Proteomes" id="UP000315496">
    <property type="component" value="Chromosome 5"/>
</dbReference>
<dbReference type="OrthoDB" id="202825at2759"/>
<organism evidence="5 6">
    <name type="scientific">Giardia muris</name>
    <dbReference type="NCBI Taxonomy" id="5742"/>
    <lineage>
        <taxon>Eukaryota</taxon>
        <taxon>Metamonada</taxon>
        <taxon>Diplomonadida</taxon>
        <taxon>Hexamitidae</taxon>
        <taxon>Giardiinae</taxon>
        <taxon>Giardia</taxon>
    </lineage>
</organism>
<keyword evidence="6" id="KW-1185">Reference proteome</keyword>
<accession>A0A4Z1SLY1</accession>
<proteinExistence type="predicted"/>
<dbReference type="InterPro" id="IPR004344">
    <property type="entry name" value="TTL/TTLL_fam"/>
</dbReference>
<name>A0A4Z1SLY1_GIAMU</name>
<feature type="compositionally biased region" description="Low complexity" evidence="4">
    <location>
        <begin position="540"/>
        <end position="567"/>
    </location>
</feature>
<comment type="caution">
    <text evidence="5">The sequence shown here is derived from an EMBL/GenBank/DDBJ whole genome shotgun (WGS) entry which is preliminary data.</text>
</comment>
<keyword evidence="1 5" id="KW-0436">Ligase</keyword>
<keyword evidence="2" id="KW-0547">Nucleotide-binding</keyword>
<dbReference type="EMBL" id="VDLU01000005">
    <property type="protein sequence ID" value="TNJ26674.1"/>
    <property type="molecule type" value="Genomic_DNA"/>
</dbReference>
<feature type="compositionally biased region" description="Polar residues" evidence="4">
    <location>
        <begin position="568"/>
        <end position="594"/>
    </location>
</feature>
<feature type="region of interest" description="Disordered" evidence="4">
    <location>
        <begin position="1"/>
        <end position="49"/>
    </location>
</feature>
<evidence type="ECO:0000256" key="2">
    <source>
        <dbReference type="ARBA" id="ARBA00022741"/>
    </source>
</evidence>
<feature type="compositionally biased region" description="Pro residues" evidence="4">
    <location>
        <begin position="433"/>
        <end position="442"/>
    </location>
</feature>
<dbReference type="SUPFAM" id="SSF56059">
    <property type="entry name" value="Glutathione synthetase ATP-binding domain-like"/>
    <property type="match status" value="1"/>
</dbReference>
<dbReference type="GO" id="GO:0005524">
    <property type="term" value="F:ATP binding"/>
    <property type="evidence" value="ECO:0007669"/>
    <property type="project" value="UniProtKB-KW"/>
</dbReference>
<evidence type="ECO:0000256" key="3">
    <source>
        <dbReference type="ARBA" id="ARBA00022840"/>
    </source>
</evidence>
<dbReference type="PANTHER" id="PTHR12241:SF147">
    <property type="entry name" value="TUBULIN POLYGLUTAMYLASE TTLL7"/>
    <property type="match status" value="1"/>
</dbReference>
<dbReference type="GO" id="GO:0000226">
    <property type="term" value="P:microtubule cytoskeleton organization"/>
    <property type="evidence" value="ECO:0007669"/>
    <property type="project" value="TreeGrafter"/>
</dbReference>
<feature type="region of interest" description="Disordered" evidence="4">
    <location>
        <begin position="520"/>
        <end position="607"/>
    </location>
</feature>